<keyword evidence="2" id="KW-1185">Reference proteome</keyword>
<dbReference type="AlphaFoldDB" id="A0A9P0FEX1"/>
<organism evidence="1 2">
    <name type="scientific">Brassicogethes aeneus</name>
    <name type="common">Rape pollen beetle</name>
    <name type="synonym">Meligethes aeneus</name>
    <dbReference type="NCBI Taxonomy" id="1431903"/>
    <lineage>
        <taxon>Eukaryota</taxon>
        <taxon>Metazoa</taxon>
        <taxon>Ecdysozoa</taxon>
        <taxon>Arthropoda</taxon>
        <taxon>Hexapoda</taxon>
        <taxon>Insecta</taxon>
        <taxon>Pterygota</taxon>
        <taxon>Neoptera</taxon>
        <taxon>Endopterygota</taxon>
        <taxon>Coleoptera</taxon>
        <taxon>Polyphaga</taxon>
        <taxon>Cucujiformia</taxon>
        <taxon>Nitidulidae</taxon>
        <taxon>Meligethinae</taxon>
        <taxon>Brassicogethes</taxon>
    </lineage>
</organism>
<dbReference type="SUPFAM" id="SSF74650">
    <property type="entry name" value="Galactose mutarotase-like"/>
    <property type="match status" value="1"/>
</dbReference>
<dbReference type="GO" id="GO:0047938">
    <property type="term" value="F:glucose-6-phosphate 1-epimerase activity"/>
    <property type="evidence" value="ECO:0007669"/>
    <property type="project" value="TreeGrafter"/>
</dbReference>
<reference evidence="1" key="1">
    <citation type="submission" date="2021-12" db="EMBL/GenBank/DDBJ databases">
        <authorList>
            <person name="King R."/>
        </authorList>
    </citation>
    <scope>NUCLEOTIDE SEQUENCE</scope>
</reference>
<dbReference type="GO" id="GO:0005737">
    <property type="term" value="C:cytoplasm"/>
    <property type="evidence" value="ECO:0007669"/>
    <property type="project" value="TreeGrafter"/>
</dbReference>
<proteinExistence type="predicted"/>
<evidence type="ECO:0000313" key="1">
    <source>
        <dbReference type="EMBL" id="CAH0553258.1"/>
    </source>
</evidence>
<name>A0A9P0FEX1_BRAAE</name>
<dbReference type="OrthoDB" id="1659429at2759"/>
<dbReference type="PANTHER" id="PTHR11122">
    <property type="entry name" value="APOSPORY-ASSOCIATED PROTEIN C-RELATED"/>
    <property type="match status" value="1"/>
</dbReference>
<dbReference type="PANTHER" id="PTHR11122:SF13">
    <property type="entry name" value="GLUCOSE-6-PHOSPHATE 1-EPIMERASE"/>
    <property type="match status" value="1"/>
</dbReference>
<dbReference type="EMBL" id="OV121134">
    <property type="protein sequence ID" value="CAH0553258.1"/>
    <property type="molecule type" value="Genomic_DNA"/>
</dbReference>
<protein>
    <recommendedName>
        <fullName evidence="3">Glucose-6-phosphate 1-epimerase</fullName>
    </recommendedName>
</protein>
<dbReference type="Gene3D" id="2.70.98.10">
    <property type="match status" value="1"/>
</dbReference>
<evidence type="ECO:0000313" key="2">
    <source>
        <dbReference type="Proteomes" id="UP001154078"/>
    </source>
</evidence>
<dbReference type="Proteomes" id="UP001154078">
    <property type="component" value="Chromosome 3"/>
</dbReference>
<gene>
    <name evidence="1" type="ORF">MELIAE_LOCUS5309</name>
</gene>
<dbReference type="InterPro" id="IPR014718">
    <property type="entry name" value="GH-type_carb-bd"/>
</dbReference>
<evidence type="ECO:0008006" key="3">
    <source>
        <dbReference type="Google" id="ProtNLM"/>
    </source>
</evidence>
<sequence>MVGKMDYSSGCITSWRIYDKEQLFTSTVATSSYLKRIRGGISYSFPYLGQSFFGPEDGFLEKIQWEVETPPEKLKNKDVTVTLKASDTDYTRSISNCNWKVNLVIFLREKSLETEFTVTNTGKYYPMGMMLRQNVHMCLPNVFYSSISGFEDFKNETNFFNIKYDVLCKEDLEKPEVLSLVYLKSPDEFSITETEGEGTIKVIKDNQPHIHFHSECCKFEQLDRYLEDEQNYNCFYIKTGNFKDVKYLRPEESHSVKFSLEKIFPGEDNDAWMYEDIFKNYC</sequence>
<dbReference type="GO" id="GO:0005975">
    <property type="term" value="P:carbohydrate metabolic process"/>
    <property type="evidence" value="ECO:0007669"/>
    <property type="project" value="InterPro"/>
</dbReference>
<dbReference type="GO" id="GO:0030246">
    <property type="term" value="F:carbohydrate binding"/>
    <property type="evidence" value="ECO:0007669"/>
    <property type="project" value="InterPro"/>
</dbReference>
<accession>A0A9P0FEX1</accession>
<dbReference type="InterPro" id="IPR011013">
    <property type="entry name" value="Gal_mutarotase_sf_dom"/>
</dbReference>